<gene>
    <name evidence="2" type="ORF">NDU88_002171</name>
</gene>
<organism evidence="2 3">
    <name type="scientific">Pleurodeles waltl</name>
    <name type="common">Iberian ribbed newt</name>
    <dbReference type="NCBI Taxonomy" id="8319"/>
    <lineage>
        <taxon>Eukaryota</taxon>
        <taxon>Metazoa</taxon>
        <taxon>Chordata</taxon>
        <taxon>Craniata</taxon>
        <taxon>Vertebrata</taxon>
        <taxon>Euteleostomi</taxon>
        <taxon>Amphibia</taxon>
        <taxon>Batrachia</taxon>
        <taxon>Caudata</taxon>
        <taxon>Salamandroidea</taxon>
        <taxon>Salamandridae</taxon>
        <taxon>Pleurodelinae</taxon>
        <taxon>Pleurodeles</taxon>
    </lineage>
</organism>
<reference evidence="2" key="1">
    <citation type="journal article" date="2022" name="bioRxiv">
        <title>Sequencing and chromosome-scale assembly of the giantPleurodeles waltlgenome.</title>
        <authorList>
            <person name="Brown T."/>
            <person name="Elewa A."/>
            <person name="Iarovenko S."/>
            <person name="Subramanian E."/>
            <person name="Araus A.J."/>
            <person name="Petzold A."/>
            <person name="Susuki M."/>
            <person name="Suzuki K.-i.T."/>
            <person name="Hayashi T."/>
            <person name="Toyoda A."/>
            <person name="Oliveira C."/>
            <person name="Osipova E."/>
            <person name="Leigh N.D."/>
            <person name="Simon A."/>
            <person name="Yun M.H."/>
        </authorList>
    </citation>
    <scope>NUCLEOTIDE SEQUENCE</scope>
    <source>
        <strain evidence="2">20211129_DDA</strain>
        <tissue evidence="2">Liver</tissue>
    </source>
</reference>
<evidence type="ECO:0000313" key="3">
    <source>
        <dbReference type="Proteomes" id="UP001066276"/>
    </source>
</evidence>
<feature type="region of interest" description="Disordered" evidence="1">
    <location>
        <begin position="87"/>
        <end position="106"/>
    </location>
</feature>
<evidence type="ECO:0000313" key="2">
    <source>
        <dbReference type="EMBL" id="KAJ1206773.1"/>
    </source>
</evidence>
<keyword evidence="3" id="KW-1185">Reference proteome</keyword>
<sequence>MARLGPVAGAPHSATAPLPTSVPLFLGQSCTLGITTISPESPPARRSKLALRRGCRPLAPINKARFTNFYFVGRNSYNWRRAANQFSHPARQDRTSNQRPGASFPQYSPMFRQAGEGDLYKNALEDLDSYYRPRVGVAVDRYTFFHRKQGKEEPVEDYVSALKKLAINCRFGELHDELIHDQIVLQSSNSNNQDNLWAKGESSLQEVIDFVKRAELTGRLARMSVRLFDYNYVVQYLPGVMNTVADFLSRMPLPAKDTDEDAKEDMWVTIVDDGICKGITRDEWNTEQDLEEVMQELGVMITKGWPL</sequence>
<dbReference type="Proteomes" id="UP001066276">
    <property type="component" value="Chromosome 1_2"/>
</dbReference>
<dbReference type="PROSITE" id="PS51257">
    <property type="entry name" value="PROKAR_LIPOPROTEIN"/>
    <property type="match status" value="1"/>
</dbReference>
<evidence type="ECO:0000256" key="1">
    <source>
        <dbReference type="SAM" id="MobiDB-lite"/>
    </source>
</evidence>
<protein>
    <submittedName>
        <fullName evidence="2">Uncharacterized protein</fullName>
    </submittedName>
</protein>
<dbReference type="EMBL" id="JANPWB010000002">
    <property type="protein sequence ID" value="KAJ1206773.1"/>
    <property type="molecule type" value="Genomic_DNA"/>
</dbReference>
<dbReference type="PANTHER" id="PTHR33198">
    <property type="entry name" value="ANK_REP_REGION DOMAIN-CONTAINING PROTEIN-RELATED"/>
    <property type="match status" value="1"/>
</dbReference>
<dbReference type="AlphaFoldDB" id="A0AAV7VZW7"/>
<name>A0AAV7VZW7_PLEWA</name>
<comment type="caution">
    <text evidence="2">The sequence shown here is derived from an EMBL/GenBank/DDBJ whole genome shotgun (WGS) entry which is preliminary data.</text>
</comment>
<dbReference type="PANTHER" id="PTHR33198:SF20">
    <property type="entry name" value="RETROTRANSPOSON GAG DOMAIN-CONTAINING PROTEIN"/>
    <property type="match status" value="1"/>
</dbReference>
<proteinExistence type="predicted"/>
<accession>A0AAV7VZW7</accession>